<keyword evidence="3" id="KW-1185">Reference proteome</keyword>
<comment type="caution">
    <text evidence="2">The sequence shown here is derived from an EMBL/GenBank/DDBJ whole genome shotgun (WGS) entry which is preliminary data.</text>
</comment>
<name>A0ABR1E5P3_NECAM</name>
<proteinExistence type="predicted"/>
<evidence type="ECO:0000313" key="3">
    <source>
        <dbReference type="Proteomes" id="UP001303046"/>
    </source>
</evidence>
<gene>
    <name evidence="2" type="primary">Necator_chrV.g20474</name>
    <name evidence="2" type="ORF">RB195_015681</name>
</gene>
<evidence type="ECO:0008006" key="4">
    <source>
        <dbReference type="Google" id="ProtNLM"/>
    </source>
</evidence>
<organism evidence="2 3">
    <name type="scientific">Necator americanus</name>
    <name type="common">Human hookworm</name>
    <dbReference type="NCBI Taxonomy" id="51031"/>
    <lineage>
        <taxon>Eukaryota</taxon>
        <taxon>Metazoa</taxon>
        <taxon>Ecdysozoa</taxon>
        <taxon>Nematoda</taxon>
        <taxon>Chromadorea</taxon>
        <taxon>Rhabditida</taxon>
        <taxon>Rhabditina</taxon>
        <taxon>Rhabditomorpha</taxon>
        <taxon>Strongyloidea</taxon>
        <taxon>Ancylostomatidae</taxon>
        <taxon>Bunostominae</taxon>
        <taxon>Necator</taxon>
    </lineage>
</organism>
<evidence type="ECO:0000256" key="1">
    <source>
        <dbReference type="SAM" id="SignalP"/>
    </source>
</evidence>
<accession>A0ABR1E5P3</accession>
<dbReference type="Proteomes" id="UP001303046">
    <property type="component" value="Unassembled WGS sequence"/>
</dbReference>
<feature type="signal peptide" evidence="1">
    <location>
        <begin position="1"/>
        <end position="17"/>
    </location>
</feature>
<dbReference type="EMBL" id="JAVFWL010000005">
    <property type="protein sequence ID" value="KAK6758004.1"/>
    <property type="molecule type" value="Genomic_DNA"/>
</dbReference>
<keyword evidence="1" id="KW-0732">Signal</keyword>
<feature type="chain" id="PRO_5047128326" description="CC domain-containing protein" evidence="1">
    <location>
        <begin position="18"/>
        <end position="297"/>
    </location>
</feature>
<protein>
    <recommendedName>
        <fullName evidence="4">CC domain-containing protein</fullName>
    </recommendedName>
</protein>
<reference evidence="2 3" key="1">
    <citation type="submission" date="2023-08" db="EMBL/GenBank/DDBJ databases">
        <title>A Necator americanus chromosomal reference genome.</title>
        <authorList>
            <person name="Ilik V."/>
            <person name="Petrzelkova K.J."/>
            <person name="Pardy F."/>
            <person name="Fuh T."/>
            <person name="Niatou-Singa F.S."/>
            <person name="Gouil Q."/>
            <person name="Baker L."/>
            <person name="Ritchie M.E."/>
            <person name="Jex A.R."/>
            <person name="Gazzola D."/>
            <person name="Li H."/>
            <person name="Toshio Fujiwara R."/>
            <person name="Zhan B."/>
            <person name="Aroian R.V."/>
            <person name="Pafco B."/>
            <person name="Schwarz E.M."/>
        </authorList>
    </citation>
    <scope>NUCLEOTIDE SEQUENCE [LARGE SCALE GENOMIC DNA]</scope>
    <source>
        <strain evidence="2 3">Aroian</strain>
        <tissue evidence="2">Whole animal</tissue>
    </source>
</reference>
<dbReference type="PANTHER" id="PTHR34150">
    <property type="entry name" value="PROTEIN CBG08832-RELATED"/>
    <property type="match status" value="1"/>
</dbReference>
<evidence type="ECO:0000313" key="2">
    <source>
        <dbReference type="EMBL" id="KAK6758004.1"/>
    </source>
</evidence>
<dbReference type="PANTHER" id="PTHR34150:SF6">
    <property type="entry name" value="PROTEIN CBG09626"/>
    <property type="match status" value="1"/>
</dbReference>
<sequence>MFHHAQVLLSLVTVIVAKDISRSKRQLQPYYICGGSSNGYISTAAGCGNFYNGCGSNCGGNNYGMIIPNSFYSPSTNCQSSCSNINCNQFNGQYINGQYVATVIGSSQYSPCGSSCCSGWNNWNSGLPMFGNSIVVSGTNNGFYDPYATNLNTGTNGFNPNYINTNPLTQVGPGPVILGTNVQRSPSAFTGTFSNGVLLCGGSEPAGGSCAGNGGQCPMGHLCMAGNVCCRCAVGASSGTCSSGSDSECPIGYSCSSTLSCCPSQLNRELVLTMCINGSCEDGYECGKGNLCYPTRL</sequence>